<name>A0A0P1B785_PLAHL</name>
<dbReference type="Proteomes" id="UP000054928">
    <property type="component" value="Unassembled WGS sequence"/>
</dbReference>
<evidence type="ECO:0000313" key="1">
    <source>
        <dbReference type="EMBL" id="CEG50192.1"/>
    </source>
</evidence>
<evidence type="ECO:0000313" key="2">
    <source>
        <dbReference type="Proteomes" id="UP000054928"/>
    </source>
</evidence>
<dbReference type="GeneID" id="36402972"/>
<sequence length="52" mass="6097">MHGKTDYYVQMVSNVVSEDLTAICLTASGIRPSDTDFWRRVFLSFKRIFTRH</sequence>
<protein>
    <submittedName>
        <fullName evidence="1">Uncharacterized protein</fullName>
    </submittedName>
</protein>
<reference evidence="2" key="1">
    <citation type="submission" date="2014-09" db="EMBL/GenBank/DDBJ databases">
        <authorList>
            <person name="Sharma Rahul"/>
            <person name="Thines Marco"/>
        </authorList>
    </citation>
    <scope>NUCLEOTIDE SEQUENCE [LARGE SCALE GENOMIC DNA]</scope>
</reference>
<dbReference type="AlphaFoldDB" id="A0A0P1B785"/>
<accession>A0A0P1B785</accession>
<proteinExistence type="predicted"/>
<keyword evidence="2" id="KW-1185">Reference proteome</keyword>
<dbReference type="EMBL" id="CCYD01003101">
    <property type="protein sequence ID" value="CEG50192.1"/>
    <property type="molecule type" value="Genomic_DNA"/>
</dbReference>
<organism evidence="1 2">
    <name type="scientific">Plasmopara halstedii</name>
    <name type="common">Downy mildew of sunflower</name>
    <dbReference type="NCBI Taxonomy" id="4781"/>
    <lineage>
        <taxon>Eukaryota</taxon>
        <taxon>Sar</taxon>
        <taxon>Stramenopiles</taxon>
        <taxon>Oomycota</taxon>
        <taxon>Peronosporomycetes</taxon>
        <taxon>Peronosporales</taxon>
        <taxon>Peronosporaceae</taxon>
        <taxon>Plasmopara</taxon>
    </lineage>
</organism>
<dbReference type="RefSeq" id="XP_024586561.1">
    <property type="nucleotide sequence ID" value="XM_024721465.1"/>
</dbReference>